<sequence length="216" mass="22343">MLQSIANRPPLYSALLIHVYQYFGEFYGCSEQGSAEFPKYKGVASMYEVHKFMKSDPWESGYFNEQIVLAAKSLGFEEADCDFTSKALAATFGRRCSPAAPVIPASAGPQLQAICVSESCPLDLNATCSAYPDDGFVPFPEIANATLAGAVVKENDREAPSNASASASSFASGASTGSAASGSLTGGASTLDLNGALKVIGTLATIVGAGLFVVPV</sequence>
<dbReference type="VEuPathDB" id="FungiDB:A1O9_12189"/>
<proteinExistence type="predicted"/>
<gene>
    <name evidence="1" type="ORF">A1O9_12189</name>
</gene>
<keyword evidence="2" id="KW-1185">Reference proteome</keyword>
<dbReference type="STRING" id="1182545.A0A072NW83"/>
<dbReference type="HOGENOM" id="CLU_1277616_0_0_1"/>
<dbReference type="OrthoDB" id="2110578at2759"/>
<dbReference type="AlphaFoldDB" id="A0A072NW83"/>
<evidence type="ECO:0000313" key="1">
    <source>
        <dbReference type="EMBL" id="KEF51851.1"/>
    </source>
</evidence>
<evidence type="ECO:0000313" key="2">
    <source>
        <dbReference type="Proteomes" id="UP000027920"/>
    </source>
</evidence>
<accession>A0A072NW83</accession>
<reference evidence="1 2" key="1">
    <citation type="submission" date="2013-03" db="EMBL/GenBank/DDBJ databases">
        <title>The Genome Sequence of Exophiala aquamarina CBS 119918.</title>
        <authorList>
            <consortium name="The Broad Institute Genomics Platform"/>
            <person name="Cuomo C."/>
            <person name="de Hoog S."/>
            <person name="Gorbushina A."/>
            <person name="Walker B."/>
            <person name="Young S.K."/>
            <person name="Zeng Q."/>
            <person name="Gargeya S."/>
            <person name="Fitzgerald M."/>
            <person name="Haas B."/>
            <person name="Abouelleil A."/>
            <person name="Allen A.W."/>
            <person name="Alvarado L."/>
            <person name="Arachchi H.M."/>
            <person name="Berlin A.M."/>
            <person name="Chapman S.B."/>
            <person name="Gainer-Dewar J."/>
            <person name="Goldberg J."/>
            <person name="Griggs A."/>
            <person name="Gujja S."/>
            <person name="Hansen M."/>
            <person name="Howarth C."/>
            <person name="Imamovic A."/>
            <person name="Ireland A."/>
            <person name="Larimer J."/>
            <person name="McCowan C."/>
            <person name="Murphy C."/>
            <person name="Pearson M."/>
            <person name="Poon T.W."/>
            <person name="Priest M."/>
            <person name="Roberts A."/>
            <person name="Saif S."/>
            <person name="Shea T."/>
            <person name="Sisk P."/>
            <person name="Sykes S."/>
            <person name="Wortman J."/>
            <person name="Nusbaum C."/>
            <person name="Birren B."/>
        </authorList>
    </citation>
    <scope>NUCLEOTIDE SEQUENCE [LARGE SCALE GENOMIC DNA]</scope>
    <source>
        <strain evidence="1 2">CBS 119918</strain>
    </source>
</reference>
<dbReference type="Proteomes" id="UP000027920">
    <property type="component" value="Unassembled WGS sequence"/>
</dbReference>
<dbReference type="RefSeq" id="XP_013254441.1">
    <property type="nucleotide sequence ID" value="XM_013398987.1"/>
</dbReference>
<comment type="caution">
    <text evidence="1">The sequence shown here is derived from an EMBL/GenBank/DDBJ whole genome shotgun (WGS) entry which is preliminary data.</text>
</comment>
<name>A0A072NW83_9EURO</name>
<protein>
    <submittedName>
        <fullName evidence="1">Uncharacterized protein</fullName>
    </submittedName>
</protein>
<dbReference type="EMBL" id="AMGV01000021">
    <property type="protein sequence ID" value="KEF51851.1"/>
    <property type="molecule type" value="Genomic_DNA"/>
</dbReference>
<dbReference type="GeneID" id="25287083"/>
<organism evidence="1 2">
    <name type="scientific">Exophiala aquamarina CBS 119918</name>
    <dbReference type="NCBI Taxonomy" id="1182545"/>
    <lineage>
        <taxon>Eukaryota</taxon>
        <taxon>Fungi</taxon>
        <taxon>Dikarya</taxon>
        <taxon>Ascomycota</taxon>
        <taxon>Pezizomycotina</taxon>
        <taxon>Eurotiomycetes</taxon>
        <taxon>Chaetothyriomycetidae</taxon>
        <taxon>Chaetothyriales</taxon>
        <taxon>Herpotrichiellaceae</taxon>
        <taxon>Exophiala</taxon>
    </lineage>
</organism>